<protein>
    <submittedName>
        <fullName evidence="1">Uncharacterized protein</fullName>
    </submittedName>
</protein>
<evidence type="ECO:0000313" key="1">
    <source>
        <dbReference type="EMBL" id="KFL30603.1"/>
    </source>
</evidence>
<dbReference type="Proteomes" id="UP000028981">
    <property type="component" value="Unassembled WGS sequence"/>
</dbReference>
<dbReference type="STRING" id="46914.JP75_14035"/>
<dbReference type="AlphaFoldDB" id="A0A087M150"/>
<reference evidence="1 2" key="1">
    <citation type="submission" date="2014-08" db="EMBL/GenBank/DDBJ databases">
        <authorList>
            <person name="Hassan Y.I."/>
            <person name="Lepp D."/>
            <person name="Zhou T."/>
        </authorList>
    </citation>
    <scope>NUCLEOTIDE SEQUENCE [LARGE SCALE GENOMIC DNA]</scope>
    <source>
        <strain evidence="1 2">IFO13584</strain>
    </source>
</reference>
<proteinExistence type="predicted"/>
<gene>
    <name evidence="1" type="ORF">JP75_14035</name>
</gene>
<comment type="caution">
    <text evidence="1">The sequence shown here is derived from an EMBL/GenBank/DDBJ whole genome shotgun (WGS) entry which is preliminary data.</text>
</comment>
<name>A0A087M150_9HYPH</name>
<dbReference type="EMBL" id="JQGC01000012">
    <property type="protein sequence ID" value="KFL30603.1"/>
    <property type="molecule type" value="Genomic_DNA"/>
</dbReference>
<keyword evidence="2" id="KW-1185">Reference proteome</keyword>
<organism evidence="1 2">
    <name type="scientific">Devosia riboflavina</name>
    <dbReference type="NCBI Taxonomy" id="46914"/>
    <lineage>
        <taxon>Bacteria</taxon>
        <taxon>Pseudomonadati</taxon>
        <taxon>Pseudomonadota</taxon>
        <taxon>Alphaproteobacteria</taxon>
        <taxon>Hyphomicrobiales</taxon>
        <taxon>Devosiaceae</taxon>
        <taxon>Devosia</taxon>
    </lineage>
</organism>
<sequence length="62" mass="6667">MLLVELLSCFLSAPSHHWKVNSPADEDGKRRVDADPTAVAAALPMIATIMMGDQGFPAWNDG</sequence>
<accession>A0A087M150</accession>
<evidence type="ECO:0000313" key="2">
    <source>
        <dbReference type="Proteomes" id="UP000028981"/>
    </source>
</evidence>